<dbReference type="Proteomes" id="UP001161247">
    <property type="component" value="Chromosome 8"/>
</dbReference>
<evidence type="ECO:0000259" key="9">
    <source>
        <dbReference type="Pfam" id="PF03800"/>
    </source>
</evidence>
<dbReference type="Pfam" id="PF03800">
    <property type="entry name" value="Nuf2"/>
    <property type="match status" value="1"/>
</dbReference>
<gene>
    <name evidence="10" type="ORF">OLC1_LOCUS22066</name>
</gene>
<protein>
    <submittedName>
        <fullName evidence="10">OLC1v1016489C1</fullName>
    </submittedName>
</protein>
<dbReference type="Gene3D" id="1.10.418.60">
    <property type="entry name" value="Ncd80 complex, Nuf2 subunit"/>
    <property type="match status" value="1"/>
</dbReference>
<evidence type="ECO:0000313" key="11">
    <source>
        <dbReference type="Proteomes" id="UP001161247"/>
    </source>
</evidence>
<evidence type="ECO:0000256" key="2">
    <source>
        <dbReference type="ARBA" id="ARBA00005498"/>
    </source>
</evidence>
<accession>A0AAV1E6D1</accession>
<evidence type="ECO:0000256" key="7">
    <source>
        <dbReference type="ARBA" id="ARBA00023306"/>
    </source>
</evidence>
<dbReference type="AlphaFoldDB" id="A0AAV1E6D1"/>
<sequence>MIVDEINPEIIGALAGIQIGSISDSDFFKPAFDFVTNLYMLPCSSTSPFYQKHTLPFPVSQRSPSPKFPRFKNPDKHVESIRVMNLFDKIRELIAALHCPIKFTLKDLIKPEPDCYRDFR</sequence>
<evidence type="ECO:0000256" key="1">
    <source>
        <dbReference type="ARBA" id="ARBA00004584"/>
    </source>
</evidence>
<keyword evidence="11" id="KW-1185">Reference proteome</keyword>
<comment type="subcellular location">
    <subcellularLocation>
        <location evidence="1">Chromosome</location>
        <location evidence="1">Centromere</location>
    </subcellularLocation>
</comment>
<keyword evidence="6" id="KW-0175">Coiled coil</keyword>
<evidence type="ECO:0000256" key="4">
    <source>
        <dbReference type="ARBA" id="ARBA00022618"/>
    </source>
</evidence>
<keyword evidence="5" id="KW-0498">Mitosis</keyword>
<feature type="domain" description="Kinetochore protein Nuf2 N-terminal" evidence="9">
    <location>
        <begin position="8"/>
        <end position="114"/>
    </location>
</feature>
<keyword evidence="7" id="KW-0131">Cell cycle</keyword>
<keyword evidence="4" id="KW-0132">Cell division</keyword>
<evidence type="ECO:0000256" key="5">
    <source>
        <dbReference type="ARBA" id="ARBA00022776"/>
    </source>
</evidence>
<evidence type="ECO:0000256" key="3">
    <source>
        <dbReference type="ARBA" id="ARBA00022454"/>
    </source>
</evidence>
<evidence type="ECO:0000256" key="8">
    <source>
        <dbReference type="ARBA" id="ARBA00023328"/>
    </source>
</evidence>
<dbReference type="GO" id="GO:0031262">
    <property type="term" value="C:Ndc80 complex"/>
    <property type="evidence" value="ECO:0007669"/>
    <property type="project" value="InterPro"/>
</dbReference>
<organism evidence="10 11">
    <name type="scientific">Oldenlandia corymbosa var. corymbosa</name>
    <dbReference type="NCBI Taxonomy" id="529605"/>
    <lineage>
        <taxon>Eukaryota</taxon>
        <taxon>Viridiplantae</taxon>
        <taxon>Streptophyta</taxon>
        <taxon>Embryophyta</taxon>
        <taxon>Tracheophyta</taxon>
        <taxon>Spermatophyta</taxon>
        <taxon>Magnoliopsida</taxon>
        <taxon>eudicotyledons</taxon>
        <taxon>Gunneridae</taxon>
        <taxon>Pentapetalae</taxon>
        <taxon>asterids</taxon>
        <taxon>lamiids</taxon>
        <taxon>Gentianales</taxon>
        <taxon>Rubiaceae</taxon>
        <taxon>Rubioideae</taxon>
        <taxon>Spermacoceae</taxon>
        <taxon>Hedyotis-Oldenlandia complex</taxon>
        <taxon>Oldenlandia</taxon>
    </lineage>
</organism>
<dbReference type="InterPro" id="IPR038275">
    <property type="entry name" value="Nuf2_N_sf"/>
</dbReference>
<proteinExistence type="inferred from homology"/>
<keyword evidence="8" id="KW-0137">Centromere</keyword>
<dbReference type="EMBL" id="OX459125">
    <property type="protein sequence ID" value="CAI9115564.1"/>
    <property type="molecule type" value="Genomic_DNA"/>
</dbReference>
<evidence type="ECO:0000313" key="10">
    <source>
        <dbReference type="EMBL" id="CAI9115564.1"/>
    </source>
</evidence>
<dbReference type="GO" id="GO:0051301">
    <property type="term" value="P:cell division"/>
    <property type="evidence" value="ECO:0007669"/>
    <property type="project" value="UniProtKB-KW"/>
</dbReference>
<comment type="similarity">
    <text evidence="2">Belongs to the NUF2 family.</text>
</comment>
<reference evidence="10" key="1">
    <citation type="submission" date="2023-03" db="EMBL/GenBank/DDBJ databases">
        <authorList>
            <person name="Julca I."/>
        </authorList>
    </citation>
    <scope>NUCLEOTIDE SEQUENCE</scope>
</reference>
<evidence type="ECO:0000256" key="6">
    <source>
        <dbReference type="ARBA" id="ARBA00023054"/>
    </source>
</evidence>
<dbReference type="InterPro" id="IPR005549">
    <property type="entry name" value="Kinetochore_Nuf2_N"/>
</dbReference>
<name>A0AAV1E6D1_OLDCO</name>
<keyword evidence="3" id="KW-0158">Chromosome</keyword>